<keyword evidence="3 5" id="KW-0238">DNA-binding</keyword>
<dbReference type="OrthoDB" id="107900at2"/>
<accession>A0A434A008</accession>
<dbReference type="RefSeq" id="WP_127340985.1">
    <property type="nucleotide sequence ID" value="NZ_QWDM01000038.1"/>
</dbReference>
<evidence type="ECO:0000313" key="8">
    <source>
        <dbReference type="EMBL" id="RUT67708.1"/>
    </source>
</evidence>
<dbReference type="Gene3D" id="1.10.150.130">
    <property type="match status" value="1"/>
</dbReference>
<feature type="domain" description="Core-binding (CB)" evidence="7">
    <location>
        <begin position="4"/>
        <end position="97"/>
    </location>
</feature>
<dbReference type="InterPro" id="IPR004107">
    <property type="entry name" value="Integrase_SAM-like_N"/>
</dbReference>
<dbReference type="GO" id="GO:0007059">
    <property type="term" value="P:chromosome segregation"/>
    <property type="evidence" value="ECO:0007669"/>
    <property type="project" value="UniProtKB-KW"/>
</dbReference>
<dbReference type="InterPro" id="IPR011010">
    <property type="entry name" value="DNA_brk_join_enz"/>
</dbReference>
<dbReference type="Proteomes" id="UP000288102">
    <property type="component" value="Unassembled WGS sequence"/>
</dbReference>
<proteinExistence type="predicted"/>
<evidence type="ECO:0000259" key="7">
    <source>
        <dbReference type="PROSITE" id="PS51900"/>
    </source>
</evidence>
<evidence type="ECO:0000256" key="2">
    <source>
        <dbReference type="ARBA" id="ARBA00022908"/>
    </source>
</evidence>
<dbReference type="InterPro" id="IPR044068">
    <property type="entry name" value="CB"/>
</dbReference>
<dbReference type="PANTHER" id="PTHR30349">
    <property type="entry name" value="PHAGE INTEGRASE-RELATED"/>
    <property type="match status" value="1"/>
</dbReference>
<protein>
    <submittedName>
        <fullName evidence="8">Integrase</fullName>
    </submittedName>
</protein>
<dbReference type="Pfam" id="PF00589">
    <property type="entry name" value="Phage_integrase"/>
    <property type="match status" value="1"/>
</dbReference>
<evidence type="ECO:0000259" key="6">
    <source>
        <dbReference type="PROSITE" id="PS51898"/>
    </source>
</evidence>
<dbReference type="EMBL" id="QWDM01000038">
    <property type="protein sequence ID" value="RUT67708.1"/>
    <property type="molecule type" value="Genomic_DNA"/>
</dbReference>
<dbReference type="GO" id="GO:0006310">
    <property type="term" value="P:DNA recombination"/>
    <property type="evidence" value="ECO:0007669"/>
    <property type="project" value="UniProtKB-KW"/>
</dbReference>
<reference evidence="9" key="1">
    <citation type="journal article" date="2019" name="Syst. Appl. Microbiol.">
        <title>Flavobacterium circumlabens sp. nov. and Flavobacterium cupreum sp. nov., two psychrotrophic species isolated from Antarctic environmental samples.</title>
        <authorList>
            <person name="Kralova S."/>
            <person name="Busse H.-J."/>
            <person name="Svec P."/>
            <person name="Maslanova I."/>
            <person name="Stankova E."/>
            <person name="Bartak M."/>
            <person name="Sedlacek I."/>
        </authorList>
    </citation>
    <scope>NUCLEOTIDE SEQUENCE [LARGE SCALE GENOMIC DNA]</scope>
    <source>
        <strain evidence="9">CCM 8825</strain>
    </source>
</reference>
<dbReference type="PANTHER" id="PTHR30349:SF81">
    <property type="entry name" value="TYROSINE RECOMBINASE XERC"/>
    <property type="match status" value="1"/>
</dbReference>
<evidence type="ECO:0000256" key="3">
    <source>
        <dbReference type="ARBA" id="ARBA00023125"/>
    </source>
</evidence>
<dbReference type="CDD" id="cd01182">
    <property type="entry name" value="INT_RitC_C_like"/>
    <property type="match status" value="1"/>
</dbReference>
<dbReference type="PROSITE" id="PS51898">
    <property type="entry name" value="TYR_RECOMBINASE"/>
    <property type="match status" value="1"/>
</dbReference>
<dbReference type="PROSITE" id="PS51900">
    <property type="entry name" value="CB"/>
    <property type="match status" value="1"/>
</dbReference>
<dbReference type="GO" id="GO:0003677">
    <property type="term" value="F:DNA binding"/>
    <property type="evidence" value="ECO:0007669"/>
    <property type="project" value="UniProtKB-UniRule"/>
</dbReference>
<keyword evidence="1" id="KW-0159">Chromosome partition</keyword>
<keyword evidence="9" id="KW-1185">Reference proteome</keyword>
<sequence>MKTVDFSKSLADFLTKYLPAERGMSYNTITSYRATFILLISFMENEKKIRPEKLMFSDLTKKCVDDFLNYLETVRKCSISTRNVRLAALHSFFKFVQYEWPEQIDECRRILSIKVKKTNKGSINYLTIDGIKLLLLQPDLSTSKGIRDLAMIALMYDTGARVQEIIDLTPFSLRLNKPYTIKIVGKGNKARIVPLMNEEVIHLKNYMSKNSLLEDYANMYPLFSNTRKEKLTRAGVTHILHKYASMARKENPVLIPTKISCHSLRHSKAMHLLQAGVNLIYIRDILGHESVTTTEVYAKVDSKQKRDAIEMAYVGVVKKEAPIWIENENLLEWLKNFK</sequence>
<keyword evidence="2" id="KW-0229">DNA integration</keyword>
<dbReference type="SUPFAM" id="SSF56349">
    <property type="entry name" value="DNA breaking-rejoining enzymes"/>
    <property type="match status" value="1"/>
</dbReference>
<evidence type="ECO:0000313" key="9">
    <source>
        <dbReference type="Proteomes" id="UP000288102"/>
    </source>
</evidence>
<dbReference type="InterPro" id="IPR013762">
    <property type="entry name" value="Integrase-like_cat_sf"/>
</dbReference>
<dbReference type="Pfam" id="PF13495">
    <property type="entry name" value="Phage_int_SAM_4"/>
    <property type="match status" value="1"/>
</dbReference>
<comment type="caution">
    <text evidence="8">The sequence shown here is derived from an EMBL/GenBank/DDBJ whole genome shotgun (WGS) entry which is preliminary data.</text>
</comment>
<dbReference type="InterPro" id="IPR002104">
    <property type="entry name" value="Integrase_catalytic"/>
</dbReference>
<evidence type="ECO:0000256" key="1">
    <source>
        <dbReference type="ARBA" id="ARBA00022829"/>
    </source>
</evidence>
<evidence type="ECO:0000256" key="5">
    <source>
        <dbReference type="PROSITE-ProRule" id="PRU01248"/>
    </source>
</evidence>
<dbReference type="InterPro" id="IPR050090">
    <property type="entry name" value="Tyrosine_recombinase_XerCD"/>
</dbReference>
<gene>
    <name evidence="8" type="ORF">D0817_24990</name>
</gene>
<evidence type="ECO:0000256" key="4">
    <source>
        <dbReference type="ARBA" id="ARBA00023172"/>
    </source>
</evidence>
<dbReference type="InterPro" id="IPR010998">
    <property type="entry name" value="Integrase_recombinase_N"/>
</dbReference>
<keyword evidence="4" id="KW-0233">DNA recombination</keyword>
<organism evidence="8 9">
    <name type="scientific">Flavobacterium cupreum</name>
    <dbReference type="NCBI Taxonomy" id="2133766"/>
    <lineage>
        <taxon>Bacteria</taxon>
        <taxon>Pseudomonadati</taxon>
        <taxon>Bacteroidota</taxon>
        <taxon>Flavobacteriia</taxon>
        <taxon>Flavobacteriales</taxon>
        <taxon>Flavobacteriaceae</taxon>
        <taxon>Flavobacterium</taxon>
    </lineage>
</organism>
<name>A0A434A008_9FLAO</name>
<dbReference type="AlphaFoldDB" id="A0A434A008"/>
<dbReference type="GO" id="GO:0015074">
    <property type="term" value="P:DNA integration"/>
    <property type="evidence" value="ECO:0007669"/>
    <property type="project" value="UniProtKB-KW"/>
</dbReference>
<dbReference type="Gene3D" id="1.10.443.10">
    <property type="entry name" value="Intergrase catalytic core"/>
    <property type="match status" value="1"/>
</dbReference>
<feature type="domain" description="Tyr recombinase" evidence="6">
    <location>
        <begin position="121"/>
        <end position="310"/>
    </location>
</feature>